<protein>
    <submittedName>
        <fullName evidence="2">DinB family protein</fullName>
    </submittedName>
</protein>
<gene>
    <name evidence="2" type="ORF">F3059_03060</name>
</gene>
<sequence length="194" mass="22236">MVTAVNKKVEICSMKMDRAILLNELAQQTRNVIGDVKEFKLMEDEKLNFKENPDSWSVLECIAHLVKFGELYIREFEKSISKADDAPGSDQFKSGFFGDLFAKKMQPGETKMKAPKSMQPAESNVNRDVLDKFLVQQEKWLSLIDAARSKDLNKIKVRLSIAQFVKFKLGDMFRVIVNHNRRHVEQGKRALNAA</sequence>
<dbReference type="Pfam" id="PF12867">
    <property type="entry name" value="DinB_2"/>
    <property type="match status" value="1"/>
</dbReference>
<feature type="domain" description="DinB-like" evidence="1">
    <location>
        <begin position="39"/>
        <end position="186"/>
    </location>
</feature>
<organism evidence="2 3">
    <name type="scientific">Salibacter halophilus</name>
    <dbReference type="NCBI Taxonomy" id="1803916"/>
    <lineage>
        <taxon>Bacteria</taxon>
        <taxon>Pseudomonadati</taxon>
        <taxon>Bacteroidota</taxon>
        <taxon>Flavobacteriia</taxon>
        <taxon>Flavobacteriales</taxon>
        <taxon>Salibacteraceae</taxon>
        <taxon>Salibacter</taxon>
    </lineage>
</organism>
<reference evidence="2 3" key="1">
    <citation type="submission" date="2019-09" db="EMBL/GenBank/DDBJ databases">
        <title>Genomes of Cryomorphaceae.</title>
        <authorList>
            <person name="Bowman J.P."/>
        </authorList>
    </citation>
    <scope>NUCLEOTIDE SEQUENCE [LARGE SCALE GENOMIC DNA]</scope>
    <source>
        <strain evidence="2 3">KCTC 52047</strain>
    </source>
</reference>
<keyword evidence="3" id="KW-1185">Reference proteome</keyword>
<dbReference type="EMBL" id="WACR01000002">
    <property type="protein sequence ID" value="KAB1065648.1"/>
    <property type="molecule type" value="Genomic_DNA"/>
</dbReference>
<dbReference type="InterPro" id="IPR024775">
    <property type="entry name" value="DinB-like"/>
</dbReference>
<evidence type="ECO:0000259" key="1">
    <source>
        <dbReference type="Pfam" id="PF12867"/>
    </source>
</evidence>
<dbReference type="AlphaFoldDB" id="A0A6N6M767"/>
<proteinExistence type="predicted"/>
<accession>A0A6N6M767</accession>
<dbReference type="InterPro" id="IPR034660">
    <property type="entry name" value="DinB/YfiT-like"/>
</dbReference>
<name>A0A6N6M767_9FLAO</name>
<dbReference type="Gene3D" id="1.20.120.450">
    <property type="entry name" value="dinb family like domain"/>
    <property type="match status" value="1"/>
</dbReference>
<evidence type="ECO:0000313" key="2">
    <source>
        <dbReference type="EMBL" id="KAB1065648.1"/>
    </source>
</evidence>
<dbReference type="SUPFAM" id="SSF109854">
    <property type="entry name" value="DinB/YfiT-like putative metalloenzymes"/>
    <property type="match status" value="1"/>
</dbReference>
<dbReference type="Proteomes" id="UP000435357">
    <property type="component" value="Unassembled WGS sequence"/>
</dbReference>
<comment type="caution">
    <text evidence="2">The sequence shown here is derived from an EMBL/GenBank/DDBJ whole genome shotgun (WGS) entry which is preliminary data.</text>
</comment>
<evidence type="ECO:0000313" key="3">
    <source>
        <dbReference type="Proteomes" id="UP000435357"/>
    </source>
</evidence>
<dbReference type="OrthoDB" id="1524454at2"/>